<dbReference type="FunFam" id="2.110.10.10:FF:000018">
    <property type="entry name" value="Matrix metallopeptidase 25b"/>
    <property type="match status" value="1"/>
</dbReference>
<dbReference type="Pfam" id="PF00045">
    <property type="entry name" value="Hemopexin"/>
    <property type="match status" value="3"/>
</dbReference>
<dbReference type="GO" id="GO:0005615">
    <property type="term" value="C:extracellular space"/>
    <property type="evidence" value="ECO:0007669"/>
    <property type="project" value="TreeGrafter"/>
</dbReference>
<evidence type="ECO:0000256" key="12">
    <source>
        <dbReference type="PIRSR" id="PIRSR621190-2"/>
    </source>
</evidence>
<sequence>MTAVLSSGTVFTITICAAFLSVVSARPARLQDQYAQGVDWLIRYGYLPSPESIIGQLQTKKIIEESLRKMQHFAGIEQTGKLDQPTLELMARPRCSLPDFISSEELVKEKTERVFSRDGGNMGRYTLTGLSWDKTDITWSVHNFPSSSMSPTLHPRLVRLILSYALKVWSDVTPLRFHRFDPSSYGPSPQIDINITFATGYHEDGYAFDGKGGTLAHAFFPGKGDLAGDTHFDDGESWSYGEWSSNSDLFTVAVHEFGHALGLMHSSSNVSIMKPYYYGPVGDMRSYTLSSDDILGIQALYGKGQDYIPSPSVATHTTNMPHFPISPLPHPTHHFPTSTDRCQGGYDAIGNIRAEVFFFRGQHFWRVHQSGSLMSMNPALIHNFWIGLPPEMNHVDAVYERRDGYIVFFVGNKYWLFKNTVSLPGYPRPLADWGLYTSSGEVPERVEAVFVWPHNGKTYLFSGGEYWRFDETGTERKLEEGYPKSASVWGMPSHPDDIVGFLDGNTYFFKDTNYWIIKRGGLDQESASPKSIAADWMKCDVISAHTPETPREDENCCCAHNTAAINHAFSTVLHSIIMIFILLHLLC</sequence>
<dbReference type="OrthoDB" id="406838at2759"/>
<dbReference type="Gene3D" id="3.40.390.10">
    <property type="entry name" value="Collagenase (Catalytic Domain)"/>
    <property type="match status" value="1"/>
</dbReference>
<evidence type="ECO:0000256" key="6">
    <source>
        <dbReference type="ARBA" id="ARBA00022833"/>
    </source>
</evidence>
<dbReference type="InterPro" id="IPR024079">
    <property type="entry name" value="MetalloPept_cat_dom_sf"/>
</dbReference>
<name>A0A9W7TTQ9_TRIRA</name>
<feature type="binding site" evidence="12">
    <location>
        <position position="202"/>
    </location>
    <ligand>
        <name>Zn(2+)</name>
        <dbReference type="ChEBI" id="CHEBI:29105"/>
        <label>1</label>
    </ligand>
</feature>
<dbReference type="InterPro" id="IPR018487">
    <property type="entry name" value="Hemopexin-like_repeat"/>
</dbReference>
<evidence type="ECO:0000256" key="11">
    <source>
        <dbReference type="PIRSR" id="PIRSR001191-2"/>
    </source>
</evidence>
<dbReference type="PIRSF" id="PIRSF001191">
    <property type="entry name" value="Peptidase_M10A_matrix"/>
    <property type="match status" value="1"/>
</dbReference>
<keyword evidence="2" id="KW-0645">Protease</keyword>
<evidence type="ECO:0000256" key="5">
    <source>
        <dbReference type="ARBA" id="ARBA00022801"/>
    </source>
</evidence>
<dbReference type="PROSITE" id="PS51642">
    <property type="entry name" value="HEMOPEXIN_2"/>
    <property type="match status" value="4"/>
</dbReference>
<gene>
    <name evidence="18" type="ORF">IRJ41_003644</name>
</gene>
<evidence type="ECO:0000256" key="10">
    <source>
        <dbReference type="PIRSR" id="PIRSR001191-1"/>
    </source>
</evidence>
<reference evidence="18" key="1">
    <citation type="submission" date="2021-02" db="EMBL/GenBank/DDBJ databases">
        <title>Comparative genomics reveals that relaxation of natural selection precedes convergent phenotypic evolution of cavefish.</title>
        <authorList>
            <person name="Peng Z."/>
        </authorList>
    </citation>
    <scope>NUCLEOTIDE SEQUENCE</scope>
    <source>
        <tissue evidence="18">Muscle</tissue>
    </source>
</reference>
<feature type="binding site" evidence="12">
    <location>
        <position position="347"/>
    </location>
    <ligand>
        <name>Ca(2+)</name>
        <dbReference type="ChEBI" id="CHEBI:29108"/>
        <label>4</label>
    </ligand>
</feature>
<dbReference type="GO" id="GO:0004222">
    <property type="term" value="F:metalloendopeptidase activity"/>
    <property type="evidence" value="ECO:0007669"/>
    <property type="project" value="InterPro"/>
</dbReference>
<dbReference type="InterPro" id="IPR000585">
    <property type="entry name" value="Hemopexin-like_dom"/>
</dbReference>
<dbReference type="Gene3D" id="2.110.10.10">
    <property type="entry name" value="Hemopexin-like domain"/>
    <property type="match status" value="1"/>
</dbReference>
<evidence type="ECO:0000256" key="13">
    <source>
        <dbReference type="PIRSR" id="PIRSR621190-4"/>
    </source>
</evidence>
<keyword evidence="4" id="KW-0677">Repeat</keyword>
<feature type="binding site" evidence="12">
    <location>
        <position position="209"/>
    </location>
    <ligand>
        <name>Ca(2+)</name>
        <dbReference type="ChEBI" id="CHEBI:29108"/>
        <label>3</label>
    </ligand>
</feature>
<organism evidence="18 19">
    <name type="scientific">Triplophysa rosa</name>
    <name type="common">Cave loach</name>
    <dbReference type="NCBI Taxonomy" id="992332"/>
    <lineage>
        <taxon>Eukaryota</taxon>
        <taxon>Metazoa</taxon>
        <taxon>Chordata</taxon>
        <taxon>Craniata</taxon>
        <taxon>Vertebrata</taxon>
        <taxon>Euteleostomi</taxon>
        <taxon>Actinopterygii</taxon>
        <taxon>Neopterygii</taxon>
        <taxon>Teleostei</taxon>
        <taxon>Ostariophysi</taxon>
        <taxon>Cypriniformes</taxon>
        <taxon>Nemacheilidae</taxon>
        <taxon>Triplophysa</taxon>
    </lineage>
</organism>
<dbReference type="SUPFAM" id="SSF47090">
    <property type="entry name" value="PGBD-like"/>
    <property type="match status" value="1"/>
</dbReference>
<dbReference type="AlphaFoldDB" id="A0A9W7TTQ9"/>
<keyword evidence="3 11" id="KW-0479">Metal-binding</keyword>
<comment type="cofactor">
    <cofactor evidence="12">
        <name>Zn(2+)</name>
        <dbReference type="ChEBI" id="CHEBI:29105"/>
    </cofactor>
    <text evidence="12">Binds 2 Zn(2+) ions per subunit.</text>
</comment>
<dbReference type="GO" id="GO:0008270">
    <property type="term" value="F:zinc ion binding"/>
    <property type="evidence" value="ECO:0007669"/>
    <property type="project" value="InterPro"/>
</dbReference>
<comment type="similarity">
    <text evidence="1">Belongs to the peptidase M10A family.</text>
</comment>
<feature type="domain" description="Peptidase metallopeptidase" evidence="17">
    <location>
        <begin position="128"/>
        <end position="303"/>
    </location>
</feature>
<evidence type="ECO:0000256" key="7">
    <source>
        <dbReference type="ARBA" id="ARBA00022837"/>
    </source>
</evidence>
<dbReference type="GO" id="GO:0006508">
    <property type="term" value="P:proteolysis"/>
    <property type="evidence" value="ECO:0007669"/>
    <property type="project" value="UniProtKB-KW"/>
</dbReference>
<evidence type="ECO:0000256" key="9">
    <source>
        <dbReference type="ARBA" id="ARBA00023145"/>
    </source>
</evidence>
<dbReference type="PRINTS" id="PR00138">
    <property type="entry name" value="MATRIXIN"/>
</dbReference>
<accession>A0A9W7TTQ9</accession>
<feature type="binding site" evidence="11">
    <location>
        <position position="265"/>
    </location>
    <ligand>
        <name>Zn(2+)</name>
        <dbReference type="ChEBI" id="CHEBI:29105"/>
        <label>2</label>
        <note>catalytic</note>
    </ligand>
</feature>
<dbReference type="PANTHER" id="PTHR10201">
    <property type="entry name" value="MATRIX METALLOPROTEINASE"/>
    <property type="match status" value="1"/>
</dbReference>
<keyword evidence="5" id="KW-0378">Hydrolase</keyword>
<dbReference type="PANTHER" id="PTHR10201:SF287">
    <property type="entry name" value="MATRIX METALLOPEPTIDASE 25B-RELATED"/>
    <property type="match status" value="1"/>
</dbReference>
<dbReference type="InterPro" id="IPR001818">
    <property type="entry name" value="Pept_M10_metallopeptidase"/>
</dbReference>
<proteinExistence type="inferred from homology"/>
<keyword evidence="16" id="KW-0732">Signal</keyword>
<feature type="repeat" description="Hemopexin" evidence="15">
    <location>
        <begin position="339"/>
        <end position="388"/>
    </location>
</feature>
<comment type="caution">
    <text evidence="18">The sequence shown here is derived from an EMBL/GenBank/DDBJ whole genome shotgun (WGS) entry which is preliminary data.</text>
</comment>
<evidence type="ECO:0000313" key="19">
    <source>
        <dbReference type="Proteomes" id="UP001059041"/>
    </source>
</evidence>
<feature type="repeat" description="Hemopexin" evidence="15">
    <location>
        <begin position="443"/>
        <end position="493"/>
    </location>
</feature>
<feature type="binding site" evidence="12">
    <location>
        <position position="217"/>
    </location>
    <ligand>
        <name>Zn(2+)</name>
        <dbReference type="ChEBI" id="CHEBI:29105"/>
        <label>1</label>
    </ligand>
</feature>
<keyword evidence="9" id="KW-0865">Zymogen</keyword>
<feature type="binding site" evidence="12">
    <location>
        <position position="204"/>
    </location>
    <ligand>
        <name>Zn(2+)</name>
        <dbReference type="ChEBI" id="CHEBI:29105"/>
        <label>1</label>
    </ligand>
</feature>
<feature type="binding site" evidence="12">
    <location>
        <position position="349"/>
    </location>
    <ligand>
        <name>Ca(2+)</name>
        <dbReference type="ChEBI" id="CHEBI:29108"/>
        <label>5</label>
    </ligand>
</feature>
<keyword evidence="6 11" id="KW-0862">Zinc</keyword>
<evidence type="ECO:0000256" key="8">
    <source>
        <dbReference type="ARBA" id="ARBA00023049"/>
    </source>
</evidence>
<feature type="binding site" evidence="12">
    <location>
        <position position="496"/>
    </location>
    <ligand>
        <name>Ca(2+)</name>
        <dbReference type="ChEBI" id="CHEBI:29108"/>
        <label>4</label>
    </ligand>
</feature>
<keyword evidence="19" id="KW-1185">Reference proteome</keyword>
<keyword evidence="8" id="KW-0482">Metalloprotease</keyword>
<feature type="binding site" description="in inhibited form" evidence="12">
    <location>
        <position position="95"/>
    </location>
    <ligand>
        <name>Zn(2+)</name>
        <dbReference type="ChEBI" id="CHEBI:29105"/>
        <label>2</label>
        <note>catalytic</note>
    </ligand>
</feature>
<feature type="modified residue" description="Phosphotyrosine; by PKDCC" evidence="13">
    <location>
        <position position="426"/>
    </location>
</feature>
<evidence type="ECO:0000256" key="3">
    <source>
        <dbReference type="ARBA" id="ARBA00022723"/>
    </source>
</evidence>
<evidence type="ECO:0000256" key="16">
    <source>
        <dbReference type="SAM" id="SignalP"/>
    </source>
</evidence>
<feature type="active site" evidence="10">
    <location>
        <position position="256"/>
    </location>
</feature>
<dbReference type="InterPro" id="IPR021190">
    <property type="entry name" value="Pept_M10A"/>
</dbReference>
<dbReference type="Pfam" id="PF01471">
    <property type="entry name" value="PG_binding_1"/>
    <property type="match status" value="1"/>
</dbReference>
<feature type="binding site" evidence="12">
    <location>
        <position position="273"/>
    </location>
    <ligand>
        <name>Zn(2+)</name>
        <dbReference type="ChEBI" id="CHEBI:29105"/>
        <label>2</label>
        <note>catalytic</note>
    </ligand>
</feature>
<evidence type="ECO:0000256" key="14">
    <source>
        <dbReference type="PIRSR" id="PIRSR621190-5"/>
    </source>
</evidence>
<feature type="binding site" evidence="12">
    <location>
        <position position="229"/>
    </location>
    <ligand>
        <name>Ca(2+)</name>
        <dbReference type="ChEBI" id="CHEBI:29108"/>
        <label>2</label>
    </ligand>
</feature>
<feature type="binding site" evidence="12">
    <location>
        <position position="234"/>
    </location>
    <ligand>
        <name>Ca(2+)</name>
        <dbReference type="ChEBI" id="CHEBI:29108"/>
        <label>1</label>
    </ligand>
</feature>
<feature type="binding site" evidence="12">
    <location>
        <position position="192"/>
    </location>
    <ligand>
        <name>Ca(2+)</name>
        <dbReference type="ChEBI" id="CHEBI:29108"/>
        <label>2</label>
    </ligand>
</feature>
<feature type="short sequence motif" description="Cysteine switch" evidence="14">
    <location>
        <begin position="93"/>
        <end position="107"/>
    </location>
</feature>
<feature type="binding site" evidence="12">
    <location>
        <position position="236"/>
    </location>
    <ligand>
        <name>Ca(2+)</name>
        <dbReference type="ChEBI" id="CHEBI:29108"/>
        <label>3</label>
    </ligand>
</feature>
<dbReference type="GO" id="GO:0030574">
    <property type="term" value="P:collagen catabolic process"/>
    <property type="evidence" value="ECO:0007669"/>
    <property type="project" value="TreeGrafter"/>
</dbReference>
<feature type="binding site" evidence="12">
    <location>
        <position position="231"/>
    </location>
    <ligand>
        <name>Zn(2+)</name>
        <dbReference type="ChEBI" id="CHEBI:29105"/>
        <label>1</label>
    </ligand>
</feature>
<dbReference type="InterPro" id="IPR002477">
    <property type="entry name" value="Peptidoglycan-bd-like"/>
</dbReference>
<dbReference type="InterPro" id="IPR036375">
    <property type="entry name" value="Hemopexin-like_dom_sf"/>
</dbReference>
<feature type="repeat" description="Hemopexin" evidence="15">
    <location>
        <begin position="392"/>
        <end position="437"/>
    </location>
</feature>
<feature type="binding site" evidence="12">
    <location>
        <position position="210"/>
    </location>
    <ligand>
        <name>Ca(2+)</name>
        <dbReference type="ChEBI" id="CHEBI:29108"/>
        <label>3</label>
    </ligand>
</feature>
<dbReference type="CDD" id="cd00094">
    <property type="entry name" value="HX"/>
    <property type="match status" value="1"/>
</dbReference>
<dbReference type="InterPro" id="IPR033739">
    <property type="entry name" value="M10A_MMP"/>
</dbReference>
<dbReference type="SUPFAM" id="SSF50923">
    <property type="entry name" value="Hemopexin-like domain"/>
    <property type="match status" value="1"/>
</dbReference>
<feature type="repeat" description="Hemopexin" evidence="15">
    <location>
        <begin position="495"/>
        <end position="539"/>
    </location>
</feature>
<dbReference type="GO" id="GO:0031012">
    <property type="term" value="C:extracellular matrix"/>
    <property type="evidence" value="ECO:0007669"/>
    <property type="project" value="InterPro"/>
</dbReference>
<dbReference type="InterPro" id="IPR036365">
    <property type="entry name" value="PGBD-like_sf"/>
</dbReference>
<evidence type="ECO:0000256" key="2">
    <source>
        <dbReference type="ARBA" id="ARBA00022670"/>
    </source>
</evidence>
<evidence type="ECO:0000256" key="4">
    <source>
        <dbReference type="ARBA" id="ARBA00022737"/>
    </source>
</evidence>
<evidence type="ECO:0000313" key="18">
    <source>
        <dbReference type="EMBL" id="KAI7803180.1"/>
    </source>
</evidence>
<protein>
    <submittedName>
        <fullName evidence="18">Matrix metalloproteinase-25</fullName>
    </submittedName>
</protein>
<dbReference type="EMBL" id="JAFHDT010000011">
    <property type="protein sequence ID" value="KAI7803180.1"/>
    <property type="molecule type" value="Genomic_DNA"/>
</dbReference>
<feature type="binding site" evidence="12">
    <location>
        <position position="233"/>
    </location>
    <ligand>
        <name>Ca(2+)</name>
        <dbReference type="ChEBI" id="CHEBI:29108"/>
        <label>3</label>
    </ligand>
</feature>
<evidence type="ECO:0000259" key="17">
    <source>
        <dbReference type="SMART" id="SM00235"/>
    </source>
</evidence>
<feature type="binding site" evidence="11">
    <location>
        <position position="255"/>
    </location>
    <ligand>
        <name>Zn(2+)</name>
        <dbReference type="ChEBI" id="CHEBI:29105"/>
        <label>2</label>
        <note>catalytic</note>
    </ligand>
</feature>
<dbReference type="CDD" id="cd04278">
    <property type="entry name" value="ZnMc_MMP"/>
    <property type="match status" value="1"/>
</dbReference>
<dbReference type="SUPFAM" id="SSF55486">
    <property type="entry name" value="Metalloproteases ('zincins'), catalytic domain"/>
    <property type="match status" value="1"/>
</dbReference>
<evidence type="ECO:0000256" key="15">
    <source>
        <dbReference type="PROSITE-ProRule" id="PRU01011"/>
    </source>
</evidence>
<comment type="cofactor">
    <cofactor evidence="12">
        <name>Ca(2+)</name>
        <dbReference type="ChEBI" id="CHEBI:29108"/>
    </cofactor>
    <text evidence="12">Can bind about 5 Ca(2+) ions per subunit.</text>
</comment>
<feature type="signal peptide" evidence="16">
    <location>
        <begin position="1"/>
        <end position="25"/>
    </location>
</feature>
<keyword evidence="7 12" id="KW-0106">Calcium</keyword>
<dbReference type="SMART" id="SM00120">
    <property type="entry name" value="HX"/>
    <property type="match status" value="4"/>
</dbReference>
<dbReference type="SMART" id="SM00235">
    <property type="entry name" value="ZnMc"/>
    <property type="match status" value="1"/>
</dbReference>
<feature type="binding site" evidence="11">
    <location>
        <position position="259"/>
    </location>
    <ligand>
        <name>Zn(2+)</name>
        <dbReference type="ChEBI" id="CHEBI:29105"/>
        <label>2</label>
        <note>catalytic</note>
    </ligand>
</feature>
<dbReference type="Pfam" id="PF00413">
    <property type="entry name" value="Peptidase_M10"/>
    <property type="match status" value="1"/>
</dbReference>
<evidence type="ECO:0000256" key="1">
    <source>
        <dbReference type="ARBA" id="ARBA00010370"/>
    </source>
</evidence>
<dbReference type="InterPro" id="IPR006026">
    <property type="entry name" value="Peptidase_Metallo"/>
</dbReference>
<dbReference type="Proteomes" id="UP001059041">
    <property type="component" value="Linkage Group LG11"/>
</dbReference>
<dbReference type="GO" id="GO:0030198">
    <property type="term" value="P:extracellular matrix organization"/>
    <property type="evidence" value="ECO:0007669"/>
    <property type="project" value="TreeGrafter"/>
</dbReference>
<feature type="binding site" evidence="12">
    <location>
        <position position="236"/>
    </location>
    <ligand>
        <name>Ca(2+)</name>
        <dbReference type="ChEBI" id="CHEBI:29108"/>
        <label>1</label>
    </ligand>
</feature>
<feature type="chain" id="PRO_5040935064" evidence="16">
    <location>
        <begin position="26"/>
        <end position="587"/>
    </location>
</feature>
<feature type="binding site" evidence="12">
    <location>
        <position position="396"/>
    </location>
    <ligand>
        <name>Ca(2+)</name>
        <dbReference type="ChEBI" id="CHEBI:29108"/>
        <label>4</label>
    </ligand>
</feature>